<dbReference type="InterPro" id="IPR050488">
    <property type="entry name" value="Ig_Fc_receptor"/>
</dbReference>
<sequence>NHVIYFLFKPPAANLSIHPDRSQFFRYERISLSCAGPVNSTDWTLKRNTLYKTSQPCKGGFGNLPDSVCTLRNAHPFDTGVYWCESEQGECSKPINITVTESGVILESPSHPVTEGDNVTLCCSYRERSAETPTSDFSATFYKDGVFVGTEPAGKMILSSVSRHHEGFYKCEHPEKGQSEQSWLSVTGELIFCSLDDTTTMSGSLRLFCLDHVSCLKLMDFFLTGQPSNVSPHPPLMFLRKLVCTILLFILYNAILILAIYTYRKCARGKNHANRL</sequence>
<evidence type="ECO:0000256" key="2">
    <source>
        <dbReference type="ARBA" id="ARBA00023157"/>
    </source>
</evidence>
<keyword evidence="6" id="KW-1185">Reference proteome</keyword>
<feature type="domain" description="Ig-like" evidence="4">
    <location>
        <begin position="94"/>
        <end position="187"/>
    </location>
</feature>
<evidence type="ECO:0000313" key="6">
    <source>
        <dbReference type="Proteomes" id="UP000472265"/>
    </source>
</evidence>
<protein>
    <recommendedName>
        <fullName evidence="4">Ig-like domain-containing protein</fullName>
    </recommendedName>
</protein>
<evidence type="ECO:0000313" key="5">
    <source>
        <dbReference type="Ensembl" id="ENSSAUP00010003341.1"/>
    </source>
</evidence>
<dbReference type="Ensembl" id="ENSSAUT00010003619.1">
    <property type="protein sequence ID" value="ENSSAUP00010003341.1"/>
    <property type="gene ID" value="ENSSAUG00010001776.1"/>
</dbReference>
<organism evidence="5 6">
    <name type="scientific">Sparus aurata</name>
    <name type="common">Gilthead sea bream</name>
    <dbReference type="NCBI Taxonomy" id="8175"/>
    <lineage>
        <taxon>Eukaryota</taxon>
        <taxon>Metazoa</taxon>
        <taxon>Chordata</taxon>
        <taxon>Craniata</taxon>
        <taxon>Vertebrata</taxon>
        <taxon>Euteleostomi</taxon>
        <taxon>Actinopterygii</taxon>
        <taxon>Neopterygii</taxon>
        <taxon>Teleostei</taxon>
        <taxon>Neoteleostei</taxon>
        <taxon>Acanthomorphata</taxon>
        <taxon>Eupercaria</taxon>
        <taxon>Spariformes</taxon>
        <taxon>Sparidae</taxon>
        <taxon>Sparus</taxon>
    </lineage>
</organism>
<accession>A0A671TPM7</accession>
<dbReference type="PANTHER" id="PTHR11481">
    <property type="entry name" value="IMMUNOGLOBULIN FC RECEPTOR"/>
    <property type="match status" value="1"/>
</dbReference>
<reference evidence="5" key="2">
    <citation type="submission" date="2025-08" db="UniProtKB">
        <authorList>
            <consortium name="Ensembl"/>
        </authorList>
    </citation>
    <scope>IDENTIFICATION</scope>
</reference>
<dbReference type="InterPro" id="IPR013783">
    <property type="entry name" value="Ig-like_fold"/>
</dbReference>
<dbReference type="GeneTree" id="ENSGT00940000163711"/>
<keyword evidence="3" id="KW-0812">Transmembrane</keyword>
<dbReference type="InParanoid" id="A0A671TPM7"/>
<feature type="transmembrane region" description="Helical" evidence="3">
    <location>
        <begin position="238"/>
        <end position="261"/>
    </location>
</feature>
<dbReference type="GO" id="GO:0007166">
    <property type="term" value="P:cell surface receptor signaling pathway"/>
    <property type="evidence" value="ECO:0007669"/>
    <property type="project" value="TreeGrafter"/>
</dbReference>
<reference evidence="5" key="1">
    <citation type="submission" date="2021-04" db="EMBL/GenBank/DDBJ databases">
        <authorList>
            <consortium name="Wellcome Sanger Institute Data Sharing"/>
        </authorList>
    </citation>
    <scope>NUCLEOTIDE SEQUENCE [LARGE SCALE GENOMIC DNA]</scope>
</reference>
<dbReference type="Pfam" id="PF13895">
    <property type="entry name" value="Ig_2"/>
    <property type="match status" value="1"/>
</dbReference>
<dbReference type="Proteomes" id="UP000472265">
    <property type="component" value="Chromosome 10"/>
</dbReference>
<evidence type="ECO:0000259" key="4">
    <source>
        <dbReference type="PROSITE" id="PS50835"/>
    </source>
</evidence>
<dbReference type="InterPro" id="IPR036179">
    <property type="entry name" value="Ig-like_dom_sf"/>
</dbReference>
<proteinExistence type="predicted"/>
<dbReference type="SMART" id="SM00409">
    <property type="entry name" value="IG"/>
    <property type="match status" value="2"/>
</dbReference>
<dbReference type="InterPro" id="IPR007110">
    <property type="entry name" value="Ig-like_dom"/>
</dbReference>
<dbReference type="PANTHER" id="PTHR11481:SF64">
    <property type="entry name" value="FC RECEPTOR-LIKE PROTEIN 4"/>
    <property type="match status" value="1"/>
</dbReference>
<keyword evidence="3" id="KW-1133">Transmembrane helix</keyword>
<dbReference type="GO" id="GO:0009897">
    <property type="term" value="C:external side of plasma membrane"/>
    <property type="evidence" value="ECO:0007669"/>
    <property type="project" value="TreeGrafter"/>
</dbReference>
<dbReference type="PROSITE" id="PS50835">
    <property type="entry name" value="IG_LIKE"/>
    <property type="match status" value="1"/>
</dbReference>
<dbReference type="Gene3D" id="2.60.40.10">
    <property type="entry name" value="Immunoglobulins"/>
    <property type="match status" value="2"/>
</dbReference>
<dbReference type="SUPFAM" id="SSF48726">
    <property type="entry name" value="Immunoglobulin"/>
    <property type="match status" value="2"/>
</dbReference>
<dbReference type="OMA" id="GKNHANR"/>
<dbReference type="GO" id="GO:0004888">
    <property type="term" value="F:transmembrane signaling receptor activity"/>
    <property type="evidence" value="ECO:0007669"/>
    <property type="project" value="TreeGrafter"/>
</dbReference>
<dbReference type="GO" id="GO:0006955">
    <property type="term" value="P:immune response"/>
    <property type="evidence" value="ECO:0007669"/>
    <property type="project" value="TreeGrafter"/>
</dbReference>
<evidence type="ECO:0000256" key="1">
    <source>
        <dbReference type="ARBA" id="ARBA00022729"/>
    </source>
</evidence>
<reference evidence="5" key="3">
    <citation type="submission" date="2025-09" db="UniProtKB">
        <authorList>
            <consortium name="Ensembl"/>
        </authorList>
    </citation>
    <scope>IDENTIFICATION</scope>
</reference>
<dbReference type="AlphaFoldDB" id="A0A671TPM7"/>
<keyword evidence="1" id="KW-0732">Signal</keyword>
<keyword evidence="2" id="KW-1015">Disulfide bond</keyword>
<keyword evidence="3" id="KW-0472">Membrane</keyword>
<evidence type="ECO:0000256" key="3">
    <source>
        <dbReference type="SAM" id="Phobius"/>
    </source>
</evidence>
<dbReference type="InterPro" id="IPR003599">
    <property type="entry name" value="Ig_sub"/>
</dbReference>
<name>A0A671TPM7_SPAAU</name>